<organism evidence="2 3">
    <name type="scientific">Oryza meyeriana var. granulata</name>
    <dbReference type="NCBI Taxonomy" id="110450"/>
    <lineage>
        <taxon>Eukaryota</taxon>
        <taxon>Viridiplantae</taxon>
        <taxon>Streptophyta</taxon>
        <taxon>Embryophyta</taxon>
        <taxon>Tracheophyta</taxon>
        <taxon>Spermatophyta</taxon>
        <taxon>Magnoliopsida</taxon>
        <taxon>Liliopsida</taxon>
        <taxon>Poales</taxon>
        <taxon>Poaceae</taxon>
        <taxon>BOP clade</taxon>
        <taxon>Oryzoideae</taxon>
        <taxon>Oryzeae</taxon>
        <taxon>Oryzinae</taxon>
        <taxon>Oryza</taxon>
        <taxon>Oryza meyeriana</taxon>
    </lineage>
</organism>
<dbReference type="EMBL" id="SPHZ02000011">
    <property type="protein sequence ID" value="KAF0891300.1"/>
    <property type="molecule type" value="Genomic_DNA"/>
</dbReference>
<comment type="caution">
    <text evidence="2">The sequence shown here is derived from an EMBL/GenBank/DDBJ whole genome shotgun (WGS) entry which is preliminary data.</text>
</comment>
<sequence>MVAFLATAATSLRFASLPSPPGRERGEACQHQEGRHWRERRERLTAVGEVTTFVRLDLSPLESMWM</sequence>
<keyword evidence="3" id="KW-1185">Reference proteome</keyword>
<evidence type="ECO:0000313" key="2">
    <source>
        <dbReference type="EMBL" id="KAF0891300.1"/>
    </source>
</evidence>
<feature type="region of interest" description="Disordered" evidence="1">
    <location>
        <begin position="16"/>
        <end position="35"/>
    </location>
</feature>
<protein>
    <submittedName>
        <fullName evidence="2">Uncharacterized protein</fullName>
    </submittedName>
</protein>
<evidence type="ECO:0000313" key="3">
    <source>
        <dbReference type="Proteomes" id="UP000479710"/>
    </source>
</evidence>
<dbReference type="AlphaFoldDB" id="A0A6G1BTI2"/>
<feature type="compositionally biased region" description="Basic and acidic residues" evidence="1">
    <location>
        <begin position="22"/>
        <end position="35"/>
    </location>
</feature>
<evidence type="ECO:0000256" key="1">
    <source>
        <dbReference type="SAM" id="MobiDB-lite"/>
    </source>
</evidence>
<proteinExistence type="predicted"/>
<dbReference type="Proteomes" id="UP000479710">
    <property type="component" value="Unassembled WGS sequence"/>
</dbReference>
<reference evidence="2 3" key="1">
    <citation type="submission" date="2019-11" db="EMBL/GenBank/DDBJ databases">
        <title>Whole genome sequence of Oryza granulata.</title>
        <authorList>
            <person name="Li W."/>
        </authorList>
    </citation>
    <scope>NUCLEOTIDE SEQUENCE [LARGE SCALE GENOMIC DNA]</scope>
    <source>
        <strain evidence="3">cv. Menghai</strain>
        <tissue evidence="2">Leaf</tissue>
    </source>
</reference>
<name>A0A6G1BTI2_9ORYZ</name>
<gene>
    <name evidence="2" type="ORF">E2562_009475</name>
</gene>
<accession>A0A6G1BTI2</accession>